<reference evidence="1" key="1">
    <citation type="submission" date="2006-10" db="EMBL/GenBank/DDBJ databases">
        <authorList>
            <person name="Amadeo P."/>
            <person name="Zhao Q."/>
            <person name="Wortman J."/>
            <person name="Fraser-Liggett C."/>
            <person name="Carlton J."/>
        </authorList>
    </citation>
    <scope>NUCLEOTIDE SEQUENCE</scope>
    <source>
        <strain evidence="1">G3</strain>
    </source>
</reference>
<dbReference type="InParanoid" id="A2ENW0"/>
<gene>
    <name evidence="1" type="ORF">TVAG_216260</name>
</gene>
<dbReference type="KEGG" id="tva:4763519"/>
<dbReference type="VEuPathDB" id="TrichDB:TVAG_216260"/>
<sequence>MYLTCKLPNADTNVTKPDFTILCGPDKYPVPKLNAMLCSTVISKRLMENPQISMLKLSEEYNKENLALITDYIWGKPIKITPSNAVQMINLGIEFGSTGIIECSNIIYEAVSTISEIIMYLSQVPYEPYCNFAAKYLQYFLIVDKFSDLPHETINKILDHSYLGLRSGQSLINWLLAYQDKCVKKHNIPKSETYYLFRNVSLNFITNNVERQHFVIEHPEAAKEMKNIPIPYLHLPSGDEEGFRKHITTMITDYTRKIF</sequence>
<dbReference type="AlphaFoldDB" id="A2ENW0"/>
<protein>
    <recommendedName>
        <fullName evidence="3">BTB domain-containing protein</fullName>
    </recommendedName>
</protein>
<dbReference type="EMBL" id="DS113443">
    <property type="protein sequence ID" value="EAY05650.1"/>
    <property type="molecule type" value="Genomic_DNA"/>
</dbReference>
<accession>A2ENW0</accession>
<dbReference type="Proteomes" id="UP000001542">
    <property type="component" value="Unassembled WGS sequence"/>
</dbReference>
<evidence type="ECO:0008006" key="3">
    <source>
        <dbReference type="Google" id="ProtNLM"/>
    </source>
</evidence>
<evidence type="ECO:0000313" key="1">
    <source>
        <dbReference type="EMBL" id="EAY05650.1"/>
    </source>
</evidence>
<dbReference type="RefSeq" id="XP_001317873.1">
    <property type="nucleotide sequence ID" value="XM_001317838.1"/>
</dbReference>
<organism evidence="1 2">
    <name type="scientific">Trichomonas vaginalis (strain ATCC PRA-98 / G3)</name>
    <dbReference type="NCBI Taxonomy" id="412133"/>
    <lineage>
        <taxon>Eukaryota</taxon>
        <taxon>Metamonada</taxon>
        <taxon>Parabasalia</taxon>
        <taxon>Trichomonadida</taxon>
        <taxon>Trichomonadidae</taxon>
        <taxon>Trichomonas</taxon>
    </lineage>
</organism>
<evidence type="ECO:0000313" key="2">
    <source>
        <dbReference type="Proteomes" id="UP000001542"/>
    </source>
</evidence>
<reference evidence="1" key="2">
    <citation type="journal article" date="2007" name="Science">
        <title>Draft genome sequence of the sexually transmitted pathogen Trichomonas vaginalis.</title>
        <authorList>
            <person name="Carlton J.M."/>
            <person name="Hirt R.P."/>
            <person name="Silva J.C."/>
            <person name="Delcher A.L."/>
            <person name="Schatz M."/>
            <person name="Zhao Q."/>
            <person name="Wortman J.R."/>
            <person name="Bidwell S.L."/>
            <person name="Alsmark U.C.M."/>
            <person name="Besteiro S."/>
            <person name="Sicheritz-Ponten T."/>
            <person name="Noel C.J."/>
            <person name="Dacks J.B."/>
            <person name="Foster P.G."/>
            <person name="Simillion C."/>
            <person name="Van de Peer Y."/>
            <person name="Miranda-Saavedra D."/>
            <person name="Barton G.J."/>
            <person name="Westrop G.D."/>
            <person name="Mueller S."/>
            <person name="Dessi D."/>
            <person name="Fiori P.L."/>
            <person name="Ren Q."/>
            <person name="Paulsen I."/>
            <person name="Zhang H."/>
            <person name="Bastida-Corcuera F.D."/>
            <person name="Simoes-Barbosa A."/>
            <person name="Brown M.T."/>
            <person name="Hayes R.D."/>
            <person name="Mukherjee M."/>
            <person name="Okumura C.Y."/>
            <person name="Schneider R."/>
            <person name="Smith A.J."/>
            <person name="Vanacova S."/>
            <person name="Villalvazo M."/>
            <person name="Haas B.J."/>
            <person name="Pertea M."/>
            <person name="Feldblyum T.V."/>
            <person name="Utterback T.R."/>
            <person name="Shu C.L."/>
            <person name="Osoegawa K."/>
            <person name="de Jong P.J."/>
            <person name="Hrdy I."/>
            <person name="Horvathova L."/>
            <person name="Zubacova Z."/>
            <person name="Dolezal P."/>
            <person name="Malik S.B."/>
            <person name="Logsdon J.M. Jr."/>
            <person name="Henze K."/>
            <person name="Gupta A."/>
            <person name="Wang C.C."/>
            <person name="Dunne R.L."/>
            <person name="Upcroft J.A."/>
            <person name="Upcroft P."/>
            <person name="White O."/>
            <person name="Salzberg S.L."/>
            <person name="Tang P."/>
            <person name="Chiu C.-H."/>
            <person name="Lee Y.-S."/>
            <person name="Embley T.M."/>
            <person name="Coombs G.H."/>
            <person name="Mottram J.C."/>
            <person name="Tachezy J."/>
            <person name="Fraser-Liggett C.M."/>
            <person name="Johnson P.J."/>
        </authorList>
    </citation>
    <scope>NUCLEOTIDE SEQUENCE [LARGE SCALE GENOMIC DNA]</scope>
    <source>
        <strain evidence="1">G3</strain>
    </source>
</reference>
<proteinExistence type="predicted"/>
<dbReference type="VEuPathDB" id="TrichDB:TVAGG3_0249380"/>
<name>A2ENW0_TRIV3</name>
<keyword evidence="2" id="KW-1185">Reference proteome</keyword>